<sequence length="252" mass="29365">MQNHSLDRLAQGHTKLLAFDCEFWHVLHSQGFIEREHYPNEFFLPREIGGMFVLKKKGTWVYHDPFFVTFSKPKSKDVSFVISKYMSATEATKGTIDDLESQLTKEWVRVFHSNSTDDDQRLLKNGLDVYEHDTTIKKAHKPPSWLKIFLKHYSQSLILVKNNADIESLKNMCTLYGIEYVDPLGVFDIATWNKMSYKRCRSAKLYDTYMCIQKWLNSENRQLNKYIPKGKSHDPSVDAGMTLIIAAFIHQS</sequence>
<evidence type="ECO:0008006" key="2">
    <source>
        <dbReference type="Google" id="ProtNLM"/>
    </source>
</evidence>
<organism evidence="1">
    <name type="scientific">viral metagenome</name>
    <dbReference type="NCBI Taxonomy" id="1070528"/>
    <lineage>
        <taxon>unclassified sequences</taxon>
        <taxon>metagenomes</taxon>
        <taxon>organismal metagenomes</taxon>
    </lineage>
</organism>
<accession>A0A6C0JX04</accession>
<dbReference type="AlphaFoldDB" id="A0A6C0JX04"/>
<dbReference type="EMBL" id="MN740747">
    <property type="protein sequence ID" value="QHU09913.1"/>
    <property type="molecule type" value="Genomic_DNA"/>
</dbReference>
<name>A0A6C0JX04_9ZZZZ</name>
<proteinExistence type="predicted"/>
<protein>
    <recommendedName>
        <fullName evidence="2">Exonuclease domain-containing protein</fullName>
    </recommendedName>
</protein>
<reference evidence="1" key="1">
    <citation type="journal article" date="2020" name="Nature">
        <title>Giant virus diversity and host interactions through global metagenomics.</title>
        <authorList>
            <person name="Schulz F."/>
            <person name="Roux S."/>
            <person name="Paez-Espino D."/>
            <person name="Jungbluth S."/>
            <person name="Walsh D.A."/>
            <person name="Denef V.J."/>
            <person name="McMahon K.D."/>
            <person name="Konstantinidis K.T."/>
            <person name="Eloe-Fadrosh E.A."/>
            <person name="Kyrpides N.C."/>
            <person name="Woyke T."/>
        </authorList>
    </citation>
    <scope>NUCLEOTIDE SEQUENCE</scope>
    <source>
        <strain evidence="1">GVMAG-S-1101164-164</strain>
    </source>
</reference>
<evidence type="ECO:0000313" key="1">
    <source>
        <dbReference type="EMBL" id="QHU09913.1"/>
    </source>
</evidence>